<dbReference type="InterPro" id="IPR051132">
    <property type="entry name" value="3-5_Exonuclease_domain"/>
</dbReference>
<comment type="caution">
    <text evidence="4">The sequence shown here is derived from an EMBL/GenBank/DDBJ whole genome shotgun (WGS) entry which is preliminary data.</text>
</comment>
<dbReference type="PANTHER" id="PTHR13620:SF121">
    <property type="entry name" value="EMB|CAB82946.1-RELATED"/>
    <property type="match status" value="1"/>
</dbReference>
<dbReference type="OrthoDB" id="446462at2759"/>
<dbReference type="AlphaFoldDB" id="A0A9Q0JX55"/>
<dbReference type="Gene3D" id="3.30.420.10">
    <property type="entry name" value="Ribonuclease H-like superfamily/Ribonuclease H"/>
    <property type="match status" value="1"/>
</dbReference>
<evidence type="ECO:0000256" key="1">
    <source>
        <dbReference type="ARBA" id="ARBA00022722"/>
    </source>
</evidence>
<dbReference type="SMART" id="SM00474">
    <property type="entry name" value="35EXOc"/>
    <property type="match status" value="1"/>
</dbReference>
<name>A0A9Q0JX55_9MAGN</name>
<evidence type="ECO:0000313" key="5">
    <source>
        <dbReference type="Proteomes" id="UP001141806"/>
    </source>
</evidence>
<dbReference type="GO" id="GO:0006139">
    <property type="term" value="P:nucleobase-containing compound metabolic process"/>
    <property type="evidence" value="ECO:0007669"/>
    <property type="project" value="InterPro"/>
</dbReference>
<accession>A0A9Q0JX55</accession>
<dbReference type="InterPro" id="IPR002562">
    <property type="entry name" value="3'-5'_exonuclease_dom"/>
</dbReference>
<dbReference type="Proteomes" id="UP001141806">
    <property type="component" value="Unassembled WGS sequence"/>
</dbReference>
<reference evidence="4" key="1">
    <citation type="journal article" date="2023" name="Plant J.">
        <title>The genome of the king protea, Protea cynaroides.</title>
        <authorList>
            <person name="Chang J."/>
            <person name="Duong T.A."/>
            <person name="Schoeman C."/>
            <person name="Ma X."/>
            <person name="Roodt D."/>
            <person name="Barker N."/>
            <person name="Li Z."/>
            <person name="Van de Peer Y."/>
            <person name="Mizrachi E."/>
        </authorList>
    </citation>
    <scope>NUCLEOTIDE SEQUENCE</scope>
    <source>
        <tissue evidence="4">Young leaves</tissue>
    </source>
</reference>
<organism evidence="4 5">
    <name type="scientific">Protea cynaroides</name>
    <dbReference type="NCBI Taxonomy" id="273540"/>
    <lineage>
        <taxon>Eukaryota</taxon>
        <taxon>Viridiplantae</taxon>
        <taxon>Streptophyta</taxon>
        <taxon>Embryophyta</taxon>
        <taxon>Tracheophyta</taxon>
        <taxon>Spermatophyta</taxon>
        <taxon>Magnoliopsida</taxon>
        <taxon>Proteales</taxon>
        <taxon>Proteaceae</taxon>
        <taxon>Protea</taxon>
    </lineage>
</organism>
<keyword evidence="1" id="KW-0540">Nuclease</keyword>
<proteinExistence type="predicted"/>
<sequence>MASFNVDIGGVTVKTTVVKSASMLDSYVSELRALLSATGSRNPIIGLDVEWKPNSTAQRVSILQLCAGTRVLIIQLCYLNVIPQSLKNLIADAGISFLGVGITEDIRKLSNDYGLGCSSAIELGPLASRVLRNPDYSNSGLAALASQVVGLNIEKSSSTVTCSNWANDPLTAEQIKYATIDAYASYLIGKKLLE</sequence>
<dbReference type="GO" id="GO:0005634">
    <property type="term" value="C:nucleus"/>
    <property type="evidence" value="ECO:0007669"/>
    <property type="project" value="TreeGrafter"/>
</dbReference>
<dbReference type="SUPFAM" id="SSF53098">
    <property type="entry name" value="Ribonuclease H-like"/>
    <property type="match status" value="1"/>
</dbReference>
<keyword evidence="2" id="KW-0378">Hydrolase</keyword>
<dbReference type="GO" id="GO:0003676">
    <property type="term" value="F:nucleic acid binding"/>
    <property type="evidence" value="ECO:0007669"/>
    <property type="project" value="InterPro"/>
</dbReference>
<evidence type="ECO:0000259" key="3">
    <source>
        <dbReference type="SMART" id="SM00474"/>
    </source>
</evidence>
<dbReference type="InterPro" id="IPR036397">
    <property type="entry name" value="RNaseH_sf"/>
</dbReference>
<evidence type="ECO:0000256" key="2">
    <source>
        <dbReference type="ARBA" id="ARBA00022801"/>
    </source>
</evidence>
<evidence type="ECO:0000313" key="4">
    <source>
        <dbReference type="EMBL" id="KAJ4953780.1"/>
    </source>
</evidence>
<dbReference type="GO" id="GO:0008408">
    <property type="term" value="F:3'-5' exonuclease activity"/>
    <property type="evidence" value="ECO:0007669"/>
    <property type="project" value="InterPro"/>
</dbReference>
<dbReference type="PANTHER" id="PTHR13620">
    <property type="entry name" value="3-5 EXONUCLEASE"/>
    <property type="match status" value="1"/>
</dbReference>
<dbReference type="EMBL" id="JAMYWD010000012">
    <property type="protein sequence ID" value="KAJ4953780.1"/>
    <property type="molecule type" value="Genomic_DNA"/>
</dbReference>
<dbReference type="GO" id="GO:0005737">
    <property type="term" value="C:cytoplasm"/>
    <property type="evidence" value="ECO:0007669"/>
    <property type="project" value="TreeGrafter"/>
</dbReference>
<dbReference type="Pfam" id="PF01612">
    <property type="entry name" value="DNA_pol_A_exo1"/>
    <property type="match status" value="1"/>
</dbReference>
<keyword evidence="5" id="KW-1185">Reference proteome</keyword>
<feature type="domain" description="3'-5' exonuclease" evidence="3">
    <location>
        <begin position="15"/>
        <end position="194"/>
    </location>
</feature>
<protein>
    <recommendedName>
        <fullName evidence="3">3'-5' exonuclease domain-containing protein</fullName>
    </recommendedName>
</protein>
<dbReference type="InterPro" id="IPR012337">
    <property type="entry name" value="RNaseH-like_sf"/>
</dbReference>
<gene>
    <name evidence="4" type="ORF">NE237_030612</name>
</gene>
<dbReference type="CDD" id="cd06141">
    <property type="entry name" value="WRN_exo"/>
    <property type="match status" value="1"/>
</dbReference>